<organism evidence="6 7">
    <name type="scientific">Parthenolecanium corni</name>
    <dbReference type="NCBI Taxonomy" id="536013"/>
    <lineage>
        <taxon>Eukaryota</taxon>
        <taxon>Metazoa</taxon>
        <taxon>Ecdysozoa</taxon>
        <taxon>Arthropoda</taxon>
        <taxon>Hexapoda</taxon>
        <taxon>Insecta</taxon>
        <taxon>Pterygota</taxon>
        <taxon>Neoptera</taxon>
        <taxon>Paraneoptera</taxon>
        <taxon>Hemiptera</taxon>
        <taxon>Sternorrhyncha</taxon>
        <taxon>Coccoidea</taxon>
        <taxon>Coccidae</taxon>
        <taxon>Parthenolecanium</taxon>
    </lineage>
</organism>
<comment type="similarity">
    <text evidence="1">Belongs to the bacterial ribosomal protein bL28 family.</text>
</comment>
<sequence>MVREFLQPRPRTTVLDCGIYKNFPEEYKKFYREWKLTTPKPVHYIPQEGTYYKNEENGMVYHVQNVPIPLSGSNLEDVGIWGGEAVIDGRIRNLKGKHRIHDLGPVPKFWYPSLFNTVIYSEVLNKHMTCTVTTRAQILINNHFGLDYYLLETRACDLRNLLAVQLKRKILLALRDKTLYPNDQKKREEVYDKFKKYLDDYTPEEIEWYGLTLKDARIKLAGENIRLREKPKEPLKHQYRREFIEELQLDDQQKIESKPWYKQKLLPFK</sequence>
<gene>
    <name evidence="6" type="ORF">V9T40_014271</name>
</gene>
<comment type="caution">
    <text evidence="6">The sequence shown here is derived from an EMBL/GenBank/DDBJ whole genome shotgun (WGS) entry which is preliminary data.</text>
</comment>
<evidence type="ECO:0000256" key="5">
    <source>
        <dbReference type="ARBA" id="ARBA00035538"/>
    </source>
</evidence>
<evidence type="ECO:0000256" key="3">
    <source>
        <dbReference type="ARBA" id="ARBA00023274"/>
    </source>
</evidence>
<dbReference type="Proteomes" id="UP001367676">
    <property type="component" value="Unassembled WGS sequence"/>
</dbReference>
<evidence type="ECO:0000256" key="2">
    <source>
        <dbReference type="ARBA" id="ARBA00022980"/>
    </source>
</evidence>
<evidence type="ECO:0000313" key="7">
    <source>
        <dbReference type="Proteomes" id="UP001367676"/>
    </source>
</evidence>
<accession>A0AAN9XY43</accession>
<dbReference type="GO" id="GO:0003735">
    <property type="term" value="F:structural constituent of ribosome"/>
    <property type="evidence" value="ECO:0007669"/>
    <property type="project" value="InterPro"/>
</dbReference>
<evidence type="ECO:0000256" key="1">
    <source>
        <dbReference type="ARBA" id="ARBA00008760"/>
    </source>
</evidence>
<evidence type="ECO:0000313" key="6">
    <source>
        <dbReference type="EMBL" id="KAK7571799.1"/>
    </source>
</evidence>
<protein>
    <recommendedName>
        <fullName evidence="4">Large ribosomal subunit protein bL28m</fullName>
    </recommendedName>
    <alternativeName>
        <fullName evidence="5">39S ribosomal protein L28, mitochondrial</fullName>
    </alternativeName>
</protein>
<dbReference type="PANTHER" id="PTHR13528">
    <property type="entry name" value="39S RIBOSOMAL PROTEIN L28, MITOCHONDRIAL"/>
    <property type="match status" value="1"/>
</dbReference>
<proteinExistence type="inferred from homology"/>
<name>A0AAN9XY43_9HEMI</name>
<keyword evidence="3" id="KW-0687">Ribonucleoprotein</keyword>
<dbReference type="PANTHER" id="PTHR13528:SF2">
    <property type="entry name" value="LARGE RIBOSOMAL SUBUNIT PROTEIN BL28M"/>
    <property type="match status" value="1"/>
</dbReference>
<reference evidence="6 7" key="1">
    <citation type="submission" date="2024-03" db="EMBL/GenBank/DDBJ databases">
        <title>Adaptation during the transition from Ophiocordyceps entomopathogen to insect associate is accompanied by gene loss and intensified selection.</title>
        <authorList>
            <person name="Ward C.M."/>
            <person name="Onetto C.A."/>
            <person name="Borneman A.R."/>
        </authorList>
    </citation>
    <scope>NUCLEOTIDE SEQUENCE [LARGE SCALE GENOMIC DNA]</scope>
    <source>
        <strain evidence="6">AWRI1</strain>
        <tissue evidence="6">Single Adult Female</tissue>
    </source>
</reference>
<dbReference type="SUPFAM" id="SSF143800">
    <property type="entry name" value="L28p-like"/>
    <property type="match status" value="1"/>
</dbReference>
<dbReference type="InterPro" id="IPR034704">
    <property type="entry name" value="Ribosomal_bL28/bL31-like_sf"/>
</dbReference>
<dbReference type="InterPro" id="IPR026569">
    <property type="entry name" value="Ribosomal_bL28"/>
</dbReference>
<dbReference type="EMBL" id="JBBCAQ010000038">
    <property type="protein sequence ID" value="KAK7571799.1"/>
    <property type="molecule type" value="Genomic_DNA"/>
</dbReference>
<dbReference type="AlphaFoldDB" id="A0AAN9XY43"/>
<evidence type="ECO:0000256" key="4">
    <source>
        <dbReference type="ARBA" id="ARBA00035269"/>
    </source>
</evidence>
<keyword evidence="7" id="KW-1185">Reference proteome</keyword>
<dbReference type="GO" id="GO:0005762">
    <property type="term" value="C:mitochondrial large ribosomal subunit"/>
    <property type="evidence" value="ECO:0007669"/>
    <property type="project" value="TreeGrafter"/>
</dbReference>
<keyword evidence="2" id="KW-0689">Ribosomal protein</keyword>